<comment type="caution">
    <text evidence="1">The sequence shown here is derived from an EMBL/GenBank/DDBJ whole genome shotgun (WGS) entry which is preliminary data.</text>
</comment>
<dbReference type="RefSeq" id="WP_001031065.1">
    <property type="nucleotide sequence ID" value="NZ_JAWQCK010000011.1"/>
</dbReference>
<organism evidence="1 2">
    <name type="scientific">Bacillus thuringiensis serovar toumanoffi</name>
    <dbReference type="NCBI Taxonomy" id="180862"/>
    <lineage>
        <taxon>Bacteria</taxon>
        <taxon>Bacillati</taxon>
        <taxon>Bacillota</taxon>
        <taxon>Bacilli</taxon>
        <taxon>Bacillales</taxon>
        <taxon>Bacillaceae</taxon>
        <taxon>Bacillus</taxon>
        <taxon>Bacillus cereus group</taxon>
    </lineage>
</organism>
<name>A0ABD5IA55_BACTU</name>
<dbReference type="Proteomes" id="UP001272716">
    <property type="component" value="Unassembled WGS sequence"/>
</dbReference>
<sequence>MNKEINFCLSKYEITYEIHTGSKVSRGLCERWASTRDIASNQVKEEIDRRFKGASKIVIY</sequence>
<dbReference type="AlphaFoldDB" id="A0ABD5IA55"/>
<accession>A0ABD5IA55</accession>
<gene>
    <name evidence="1" type="ORF">BTTOUR_35265</name>
</gene>
<protein>
    <submittedName>
        <fullName evidence="1">Uncharacterized protein</fullName>
    </submittedName>
</protein>
<evidence type="ECO:0000313" key="2">
    <source>
        <dbReference type="Proteomes" id="UP001272716"/>
    </source>
</evidence>
<proteinExistence type="predicted"/>
<evidence type="ECO:0000313" key="1">
    <source>
        <dbReference type="EMBL" id="MDW9214011.1"/>
    </source>
</evidence>
<reference evidence="1 2" key="1">
    <citation type="submission" date="2023-10" db="EMBL/GenBank/DDBJ databases">
        <title>Draft Genome Sequence of Bacillus thuringiensis serovar. toumanoffi 4059: Identification of a Novel Cry Protein Candidate.</title>
        <authorList>
            <person name="Murdoch R.W."/>
            <person name="Gemler B."/>
            <person name="Heater B.S."/>
        </authorList>
    </citation>
    <scope>NUCLEOTIDE SEQUENCE [LARGE SCALE GENOMIC DNA]</scope>
    <source>
        <strain evidence="1 2">4059</strain>
    </source>
</reference>
<dbReference type="EMBL" id="JAWQCK010000011">
    <property type="protein sequence ID" value="MDW9214011.1"/>
    <property type="molecule type" value="Genomic_DNA"/>
</dbReference>